<comment type="catalytic activity">
    <reaction evidence="8">
        <text>Couples ATP hydrolysis with the unwinding of duplex DNA by translocating in the 3'-5' direction.</text>
        <dbReference type="EC" id="5.6.2.4"/>
    </reaction>
</comment>
<dbReference type="AlphaFoldDB" id="I5AQC6"/>
<name>I5AQC6_EUBC6</name>
<evidence type="ECO:0000256" key="12">
    <source>
        <dbReference type="SAM" id="MobiDB-lite"/>
    </source>
</evidence>
<feature type="binding site" evidence="11">
    <location>
        <begin position="22"/>
        <end position="29"/>
    </location>
    <ligand>
        <name>ATP</name>
        <dbReference type="ChEBI" id="CHEBI:30616"/>
    </ligand>
</feature>
<evidence type="ECO:0000256" key="2">
    <source>
        <dbReference type="ARBA" id="ARBA00022741"/>
    </source>
</evidence>
<keyword evidence="3 11" id="KW-0378">Hydrolase</keyword>
<organism evidence="15 16">
    <name type="scientific">Eubacterium cellulosolvens (strain ATCC 43171 / JCM 9499 / 6)</name>
    <name type="common">Cillobacterium cellulosolvens</name>
    <dbReference type="NCBI Taxonomy" id="633697"/>
    <lineage>
        <taxon>Bacteria</taxon>
        <taxon>Bacillati</taxon>
        <taxon>Bacillota</taxon>
        <taxon>Clostridia</taxon>
        <taxon>Eubacteriales</taxon>
        <taxon>Eubacteriaceae</taxon>
        <taxon>Eubacterium</taxon>
    </lineage>
</organism>
<evidence type="ECO:0000313" key="16">
    <source>
        <dbReference type="Proteomes" id="UP000005753"/>
    </source>
</evidence>
<dbReference type="PROSITE" id="PS51198">
    <property type="entry name" value="UVRD_HELICASE_ATP_BIND"/>
    <property type="match status" value="1"/>
</dbReference>
<reference evidence="15 16" key="2">
    <citation type="submission" date="2012-02" db="EMBL/GenBank/DDBJ databases">
        <title>Improved High-Quality Draft sequence of Eubacterium cellulosolvens 6.</title>
        <authorList>
            <consortium name="US DOE Joint Genome Institute"/>
            <person name="Lucas S."/>
            <person name="Han J."/>
            <person name="Lapidus A."/>
            <person name="Cheng J.-F."/>
            <person name="Goodwin L."/>
            <person name="Pitluck S."/>
            <person name="Peters L."/>
            <person name="Mikhailova N."/>
            <person name="Gu W."/>
            <person name="Detter J.C."/>
            <person name="Han C."/>
            <person name="Tapia R."/>
            <person name="Land M."/>
            <person name="Hauser L."/>
            <person name="Kyrpides N."/>
            <person name="Ivanova N."/>
            <person name="Pagani I."/>
            <person name="Johnson E."/>
            <person name="Mukhopadhyay B."/>
            <person name="Anderson I."/>
            <person name="Woyke T."/>
        </authorList>
    </citation>
    <scope>NUCLEOTIDE SEQUENCE [LARGE SCALE GENOMIC DNA]</scope>
    <source>
        <strain evidence="15 16">6</strain>
    </source>
</reference>
<dbReference type="EC" id="5.6.2.4" evidence="9"/>
<dbReference type="InterPro" id="IPR027417">
    <property type="entry name" value="P-loop_NTPase"/>
</dbReference>
<evidence type="ECO:0000256" key="6">
    <source>
        <dbReference type="ARBA" id="ARBA00023125"/>
    </source>
</evidence>
<dbReference type="eggNOG" id="COG0210">
    <property type="taxonomic scope" value="Bacteria"/>
</dbReference>
<comment type="similarity">
    <text evidence="1">Belongs to the helicase family. UvrD subfamily.</text>
</comment>
<evidence type="ECO:0000256" key="5">
    <source>
        <dbReference type="ARBA" id="ARBA00022840"/>
    </source>
</evidence>
<dbReference type="OrthoDB" id="9810135at2"/>
<evidence type="ECO:0000313" key="15">
    <source>
        <dbReference type="EMBL" id="EIM55999.1"/>
    </source>
</evidence>
<dbReference type="GO" id="GO:0016887">
    <property type="term" value="F:ATP hydrolysis activity"/>
    <property type="evidence" value="ECO:0007669"/>
    <property type="project" value="RHEA"/>
</dbReference>
<dbReference type="PANTHER" id="PTHR11070:SF2">
    <property type="entry name" value="ATP-DEPENDENT DNA HELICASE SRS2"/>
    <property type="match status" value="1"/>
</dbReference>
<reference evidence="15 16" key="1">
    <citation type="submission" date="2010-08" db="EMBL/GenBank/DDBJ databases">
        <authorList>
            <consortium name="US DOE Joint Genome Institute (JGI-PGF)"/>
            <person name="Lucas S."/>
            <person name="Copeland A."/>
            <person name="Lapidus A."/>
            <person name="Cheng J.-F."/>
            <person name="Bruce D."/>
            <person name="Goodwin L."/>
            <person name="Pitluck S."/>
            <person name="Land M.L."/>
            <person name="Hauser L."/>
            <person name="Chang Y.-J."/>
            <person name="Anderson I.J."/>
            <person name="Johnson E."/>
            <person name="Mulhopadhyay B."/>
            <person name="Kyrpides N."/>
            <person name="Woyke T.J."/>
        </authorList>
    </citation>
    <scope>NUCLEOTIDE SEQUENCE [LARGE SCALE GENOMIC DNA]</scope>
    <source>
        <strain evidence="15 16">6</strain>
    </source>
</reference>
<feature type="region of interest" description="Disordered" evidence="12">
    <location>
        <begin position="604"/>
        <end position="653"/>
    </location>
</feature>
<dbReference type="InterPro" id="IPR014016">
    <property type="entry name" value="UvrD-like_ATP-bd"/>
</dbReference>
<dbReference type="PANTHER" id="PTHR11070">
    <property type="entry name" value="UVRD / RECB / PCRA DNA HELICASE FAMILY MEMBER"/>
    <property type="match status" value="1"/>
</dbReference>
<dbReference type="CDD" id="cd18807">
    <property type="entry name" value="SF1_C_UvrD"/>
    <property type="match status" value="1"/>
</dbReference>
<dbReference type="SUPFAM" id="SSF52540">
    <property type="entry name" value="P-loop containing nucleoside triphosphate hydrolases"/>
    <property type="match status" value="1"/>
</dbReference>
<dbReference type="HOGENOM" id="CLU_004585_5_2_9"/>
<keyword evidence="5 11" id="KW-0067">ATP-binding</keyword>
<dbReference type="CDD" id="cd17932">
    <property type="entry name" value="DEXQc_UvrD"/>
    <property type="match status" value="1"/>
</dbReference>
<dbReference type="Gene3D" id="3.40.50.300">
    <property type="entry name" value="P-loop containing nucleotide triphosphate hydrolases"/>
    <property type="match status" value="2"/>
</dbReference>
<evidence type="ECO:0000256" key="3">
    <source>
        <dbReference type="ARBA" id="ARBA00022801"/>
    </source>
</evidence>
<proteinExistence type="inferred from homology"/>
<evidence type="ECO:0000256" key="10">
    <source>
        <dbReference type="ARBA" id="ARBA00048988"/>
    </source>
</evidence>
<keyword evidence="7" id="KW-0413">Isomerase</keyword>
<keyword evidence="6" id="KW-0238">DNA-binding</keyword>
<gene>
    <name evidence="15" type="ORF">EubceDRAFT1_0137</name>
</gene>
<dbReference type="InterPro" id="IPR013986">
    <property type="entry name" value="DExx_box_DNA_helicase_dom_sf"/>
</dbReference>
<feature type="compositionally biased region" description="Basic and acidic residues" evidence="12">
    <location>
        <begin position="632"/>
        <end position="653"/>
    </location>
</feature>
<comment type="catalytic activity">
    <reaction evidence="10">
        <text>ATP + H2O = ADP + phosphate + H(+)</text>
        <dbReference type="Rhea" id="RHEA:13065"/>
        <dbReference type="ChEBI" id="CHEBI:15377"/>
        <dbReference type="ChEBI" id="CHEBI:15378"/>
        <dbReference type="ChEBI" id="CHEBI:30616"/>
        <dbReference type="ChEBI" id="CHEBI:43474"/>
        <dbReference type="ChEBI" id="CHEBI:456216"/>
        <dbReference type="EC" id="5.6.2.4"/>
    </reaction>
</comment>
<dbReference type="Proteomes" id="UP000005753">
    <property type="component" value="Chromosome"/>
</dbReference>
<accession>I5AQC6</accession>
<dbReference type="Pfam" id="PF00580">
    <property type="entry name" value="UvrD-helicase"/>
    <property type="match status" value="1"/>
</dbReference>
<feature type="domain" description="UvrD-like helicase ATP-binding" evidence="13">
    <location>
        <begin position="1"/>
        <end position="275"/>
    </location>
</feature>
<dbReference type="InterPro" id="IPR000212">
    <property type="entry name" value="DNA_helicase_UvrD/REP"/>
</dbReference>
<keyword evidence="16" id="KW-1185">Reference proteome</keyword>
<evidence type="ECO:0000256" key="9">
    <source>
        <dbReference type="ARBA" id="ARBA00034808"/>
    </source>
</evidence>
<evidence type="ECO:0000256" key="1">
    <source>
        <dbReference type="ARBA" id="ARBA00009922"/>
    </source>
</evidence>
<sequence>MQYNDIQKKAVAHGDGPMLVLAGPGSGKTAVITGRTAQLIQNGISPSSILVVTFTRAAAAQMKGRFLKMTGRESTPVTFGTFHGVFYGILKHAYRINGSNILADNTKLGLLREILDHNYPDAGQEADLPSQVAREISQVKGGKMDVTHFYSGVLPQEIFRKVYELYDSWKQENRMLDFDDIITKCYELFTKRPDYLAKWQKKFRYLLVDEFQDISPLQYEIVRMLAAPENNLFIVGDDDQSIYRFRGASPGIMLKFPEDYPGAKVIALEENYRSTPEILAAAGSLVAHNHKRYSKNIRPVNPSGEPVVYQRFEDSRKECIHLAQSLRKENEKGTPFEEMAVLFRTNVGCREAVEQLMAYQIPFTMGDVLPCIFDHWIARDIFAYMDLGAGSRKRGDFLRIYNRPNRYISRDAFYDPVISFENLYIYYEDKEWMCRRVEQLEADLDMVGRLAPYGAINYIRREIAYDEYVREYAGARNIPVEDLMQVLDELMESARNYTSYEEWKQAIADYREKLEQQKKRRNREPEGVTVATLHASKGMEYDHVYILDVNEGIIPYHKAVLDADLEEERRMLYVGMTRARHLLHLYSVSERYEKKTDPSPFLKEIFGDGSGAGERTGTRGGITGGRFYQQKQESELQRSGIHDRSLSEQYHFR</sequence>
<dbReference type="GO" id="GO:0005524">
    <property type="term" value="F:ATP binding"/>
    <property type="evidence" value="ECO:0007669"/>
    <property type="project" value="UniProtKB-UniRule"/>
</dbReference>
<keyword evidence="2 11" id="KW-0547">Nucleotide-binding</keyword>
<dbReference type="Gene3D" id="1.10.486.10">
    <property type="entry name" value="PCRA, domain 4"/>
    <property type="match status" value="1"/>
</dbReference>
<evidence type="ECO:0000256" key="4">
    <source>
        <dbReference type="ARBA" id="ARBA00022806"/>
    </source>
</evidence>
<evidence type="ECO:0000256" key="7">
    <source>
        <dbReference type="ARBA" id="ARBA00023235"/>
    </source>
</evidence>
<evidence type="ECO:0000256" key="11">
    <source>
        <dbReference type="PROSITE-ProRule" id="PRU00560"/>
    </source>
</evidence>
<feature type="compositionally biased region" description="Gly residues" evidence="12">
    <location>
        <begin position="608"/>
        <end position="624"/>
    </location>
</feature>
<dbReference type="Gene3D" id="1.10.10.160">
    <property type="match status" value="1"/>
</dbReference>
<protein>
    <recommendedName>
        <fullName evidence="9">DNA 3'-5' helicase</fullName>
        <ecNumber evidence="9">5.6.2.4</ecNumber>
    </recommendedName>
</protein>
<evidence type="ECO:0000259" key="13">
    <source>
        <dbReference type="PROSITE" id="PS51198"/>
    </source>
</evidence>
<evidence type="ECO:0000256" key="8">
    <source>
        <dbReference type="ARBA" id="ARBA00034617"/>
    </source>
</evidence>
<evidence type="ECO:0000259" key="14">
    <source>
        <dbReference type="PROSITE" id="PS51217"/>
    </source>
</evidence>
<dbReference type="GO" id="GO:0043138">
    <property type="term" value="F:3'-5' DNA helicase activity"/>
    <property type="evidence" value="ECO:0007669"/>
    <property type="project" value="UniProtKB-EC"/>
</dbReference>
<dbReference type="GO" id="GO:0000725">
    <property type="term" value="P:recombinational repair"/>
    <property type="evidence" value="ECO:0007669"/>
    <property type="project" value="TreeGrafter"/>
</dbReference>
<dbReference type="PROSITE" id="PS51217">
    <property type="entry name" value="UVRD_HELICASE_CTER"/>
    <property type="match status" value="1"/>
</dbReference>
<keyword evidence="4 11" id="KW-0347">Helicase</keyword>
<dbReference type="STRING" id="633697.EubceDRAFT1_0137"/>
<feature type="domain" description="UvrD-like helicase C-terminal" evidence="14">
    <location>
        <begin position="276"/>
        <end position="538"/>
    </location>
</feature>
<dbReference type="InterPro" id="IPR014017">
    <property type="entry name" value="DNA_helicase_UvrD-like_C"/>
</dbReference>
<dbReference type="EMBL" id="CM001487">
    <property type="protein sequence ID" value="EIM55999.1"/>
    <property type="molecule type" value="Genomic_DNA"/>
</dbReference>
<dbReference type="Pfam" id="PF13361">
    <property type="entry name" value="UvrD_C"/>
    <property type="match status" value="1"/>
</dbReference>
<dbReference type="GO" id="GO:0003677">
    <property type="term" value="F:DNA binding"/>
    <property type="evidence" value="ECO:0007669"/>
    <property type="project" value="UniProtKB-KW"/>
</dbReference>